<dbReference type="PANTHER" id="PTHR43877">
    <property type="entry name" value="AMINOALKYLPHOSPHONATE N-ACETYLTRANSFERASE-RELATED-RELATED"/>
    <property type="match status" value="1"/>
</dbReference>
<dbReference type="SUPFAM" id="SSF55729">
    <property type="entry name" value="Acyl-CoA N-acyltransferases (Nat)"/>
    <property type="match status" value="1"/>
</dbReference>
<evidence type="ECO:0000313" key="6">
    <source>
        <dbReference type="Proteomes" id="UP001515480"/>
    </source>
</evidence>
<dbReference type="EMBL" id="JBGBPQ010000005">
    <property type="protein sequence ID" value="KAL1524742.1"/>
    <property type="molecule type" value="Genomic_DNA"/>
</dbReference>
<evidence type="ECO:0000256" key="1">
    <source>
        <dbReference type="ARBA" id="ARBA00022679"/>
    </source>
</evidence>
<dbReference type="Pfam" id="PF00583">
    <property type="entry name" value="Acetyltransf_1"/>
    <property type="match status" value="1"/>
</dbReference>
<dbReference type="CDD" id="cd04301">
    <property type="entry name" value="NAT_SF"/>
    <property type="match status" value="1"/>
</dbReference>
<feature type="chain" id="PRO_5044248311" description="N-acetyltransferase domain-containing protein" evidence="3">
    <location>
        <begin position="17"/>
        <end position="242"/>
    </location>
</feature>
<dbReference type="Gene3D" id="3.40.630.30">
    <property type="match status" value="1"/>
</dbReference>
<comment type="caution">
    <text evidence="5">The sequence shown here is derived from an EMBL/GenBank/DDBJ whole genome shotgun (WGS) entry which is preliminary data.</text>
</comment>
<keyword evidence="2" id="KW-0012">Acyltransferase</keyword>
<dbReference type="InterPro" id="IPR050832">
    <property type="entry name" value="Bact_Acetyltransf"/>
</dbReference>
<dbReference type="GO" id="GO:0016747">
    <property type="term" value="F:acyltransferase activity, transferring groups other than amino-acyl groups"/>
    <property type="evidence" value="ECO:0007669"/>
    <property type="project" value="InterPro"/>
</dbReference>
<keyword evidence="6" id="KW-1185">Reference proteome</keyword>
<sequence>MGWLLVALSCRPLLSGSTDEPVDTIHTMCRPWSTHTPQRACRGPRNGAVAMGLPELSLAEVTAADVRLCAELTVAGFYGELGEDYGFNNNRATAYFELLKEQREDLVRSLREEGTLHLLARAGAEAVGFVRVRRVRHSDPLERGVLLDNLVVRRDARRQGVARRLVREAEARVRSHGVAQELYLLVEQSNEAARAFYASEGWEELPDAHTDATRYRLDWWRGRVCESCVQLAMRHRLLDCES</sequence>
<evidence type="ECO:0000259" key="4">
    <source>
        <dbReference type="PROSITE" id="PS51186"/>
    </source>
</evidence>
<gene>
    <name evidence="5" type="ORF">AB1Y20_019625</name>
</gene>
<organism evidence="5 6">
    <name type="scientific">Prymnesium parvum</name>
    <name type="common">Toxic golden alga</name>
    <dbReference type="NCBI Taxonomy" id="97485"/>
    <lineage>
        <taxon>Eukaryota</taxon>
        <taxon>Haptista</taxon>
        <taxon>Haptophyta</taxon>
        <taxon>Prymnesiophyceae</taxon>
        <taxon>Prymnesiales</taxon>
        <taxon>Prymnesiaceae</taxon>
        <taxon>Prymnesium</taxon>
    </lineage>
</organism>
<protein>
    <recommendedName>
        <fullName evidence="4">N-acetyltransferase domain-containing protein</fullName>
    </recommendedName>
</protein>
<evidence type="ECO:0000313" key="5">
    <source>
        <dbReference type="EMBL" id="KAL1524742.1"/>
    </source>
</evidence>
<name>A0AB34JUY9_PRYPA</name>
<feature type="domain" description="N-acetyltransferase" evidence="4">
    <location>
        <begin position="64"/>
        <end position="220"/>
    </location>
</feature>
<reference evidence="5 6" key="1">
    <citation type="journal article" date="2024" name="Science">
        <title>Giant polyketide synthase enzymes in the biosynthesis of giant marine polyether toxins.</title>
        <authorList>
            <person name="Fallon T.R."/>
            <person name="Shende V.V."/>
            <person name="Wierzbicki I.H."/>
            <person name="Pendleton A.L."/>
            <person name="Watervoot N.F."/>
            <person name="Auber R.P."/>
            <person name="Gonzalez D.J."/>
            <person name="Wisecaver J.H."/>
            <person name="Moore B.S."/>
        </authorList>
    </citation>
    <scope>NUCLEOTIDE SEQUENCE [LARGE SCALE GENOMIC DNA]</scope>
    <source>
        <strain evidence="5 6">12B1</strain>
    </source>
</reference>
<evidence type="ECO:0000256" key="2">
    <source>
        <dbReference type="ARBA" id="ARBA00023315"/>
    </source>
</evidence>
<dbReference type="InterPro" id="IPR016181">
    <property type="entry name" value="Acyl_CoA_acyltransferase"/>
</dbReference>
<accession>A0AB34JUY9</accession>
<feature type="signal peptide" evidence="3">
    <location>
        <begin position="1"/>
        <end position="16"/>
    </location>
</feature>
<dbReference type="InterPro" id="IPR000182">
    <property type="entry name" value="GNAT_dom"/>
</dbReference>
<keyword evidence="3" id="KW-0732">Signal</keyword>
<proteinExistence type="predicted"/>
<keyword evidence="1" id="KW-0808">Transferase</keyword>
<dbReference type="Proteomes" id="UP001515480">
    <property type="component" value="Unassembled WGS sequence"/>
</dbReference>
<evidence type="ECO:0000256" key="3">
    <source>
        <dbReference type="SAM" id="SignalP"/>
    </source>
</evidence>
<dbReference type="PROSITE" id="PS51186">
    <property type="entry name" value="GNAT"/>
    <property type="match status" value="1"/>
</dbReference>
<dbReference type="AlphaFoldDB" id="A0AB34JUY9"/>